<dbReference type="InterPro" id="IPR050534">
    <property type="entry name" value="Coronavir_polyprotein_1ab"/>
</dbReference>
<evidence type="ECO:0000256" key="1">
    <source>
        <dbReference type="ARBA" id="ARBA00007913"/>
    </source>
</evidence>
<evidence type="ECO:0000256" key="5">
    <source>
        <dbReference type="ARBA" id="ARBA00022840"/>
    </source>
</evidence>
<keyword evidence="3" id="KW-0378">Hydrolase</keyword>
<dbReference type="InterPro" id="IPR041679">
    <property type="entry name" value="DNA2/NAM7-like_C"/>
</dbReference>
<keyword evidence="6" id="KW-0175">Coiled coil</keyword>
<dbReference type="GO" id="GO:0016787">
    <property type="term" value="F:hydrolase activity"/>
    <property type="evidence" value="ECO:0007669"/>
    <property type="project" value="UniProtKB-KW"/>
</dbReference>
<dbReference type="GO" id="GO:0005524">
    <property type="term" value="F:ATP binding"/>
    <property type="evidence" value="ECO:0007669"/>
    <property type="project" value="UniProtKB-KW"/>
</dbReference>
<keyword evidence="10" id="KW-1185">Reference proteome</keyword>
<dbReference type="SUPFAM" id="SSF52540">
    <property type="entry name" value="P-loop containing nucleoside triphosphate hydrolases"/>
    <property type="match status" value="1"/>
</dbReference>
<dbReference type="EMBL" id="RRUE01000002">
    <property type="protein sequence ID" value="RRN44363.1"/>
    <property type="molecule type" value="Genomic_DNA"/>
</dbReference>
<evidence type="ECO:0000313" key="10">
    <source>
        <dbReference type="Proteomes" id="UP000270261"/>
    </source>
</evidence>
<evidence type="ECO:0000259" key="7">
    <source>
        <dbReference type="Pfam" id="PF13086"/>
    </source>
</evidence>
<feature type="domain" description="DNA2/NAM7 helicase helicase" evidence="7">
    <location>
        <begin position="382"/>
        <end position="564"/>
    </location>
</feature>
<reference evidence="9 10" key="1">
    <citation type="submission" date="2018-11" db="EMBL/GenBank/DDBJ databases">
        <title>Genome sequencing of Lautropia sp. KCOM 2505 (= ChDC F240).</title>
        <authorList>
            <person name="Kook J.-K."/>
            <person name="Park S.-N."/>
            <person name="Lim Y.K."/>
        </authorList>
    </citation>
    <scope>NUCLEOTIDE SEQUENCE [LARGE SCALE GENOMIC DNA]</scope>
    <source>
        <strain evidence="9 10">KCOM 2505</strain>
    </source>
</reference>
<proteinExistence type="inferred from homology"/>
<dbReference type="OrthoDB" id="9757917at2"/>
<evidence type="ECO:0000256" key="4">
    <source>
        <dbReference type="ARBA" id="ARBA00022806"/>
    </source>
</evidence>
<dbReference type="CDD" id="cd18808">
    <property type="entry name" value="SF1_C_Upf1"/>
    <property type="match status" value="1"/>
</dbReference>
<dbReference type="Pfam" id="PF13086">
    <property type="entry name" value="AAA_11"/>
    <property type="match status" value="2"/>
</dbReference>
<keyword evidence="4 9" id="KW-0347">Helicase</keyword>
<organism evidence="9 10">
    <name type="scientific">Lautropia dentalis</name>
    <dbReference type="NCBI Taxonomy" id="2490857"/>
    <lineage>
        <taxon>Bacteria</taxon>
        <taxon>Pseudomonadati</taxon>
        <taxon>Pseudomonadota</taxon>
        <taxon>Betaproteobacteria</taxon>
        <taxon>Burkholderiales</taxon>
        <taxon>Burkholderiaceae</taxon>
        <taxon>Lautropia</taxon>
    </lineage>
</organism>
<sequence>MANLYVEVDEKSRERLKKKVELLQRRHRTFRDWLKAAEDPITRLVELLFPDGIPMTYAAANLSYRNNPERNITLALRPLEKGGHWPFRSGVSLAVKGYWPTQARMPRLQIQDIYETADVPLQSYERELDVIVCDFDNNPVHRRASENNALTQELARDLPPIAYATGKKLDGWADYLQWKRNLIQERARGIRYTGRSWSENGKGSMIVFVVVAENKETLRNSYSFLSRQDVMVQGLEASMDSWNYKAGSETKINKLPRGVALGALERLGTSEAAGKIQECAWSNPVRSELIVSLSEEDINDLENADGGEERRKLIIDRIPAQGFLTLSLAGDMALVNRHERSINLLKDQGGLAPYLSTYLFDASQAWIPETLIEPDNWYREDLNEFQKNAVKKIISAPELCLVQGPPGTGKTTVIAEAVLQLASKGNRVILASQAHTAVDNAMDRLGAHPGMRVIRLARDVRRVSDDGKSFVESASLARYYESLAAYTGGRLEYWKTQDDRLKSVDQWLANANLVNDNIKEAKASLIYKEKERAERYADLKKSQDGIINAQKEQERAQARRNALQSMLDGLKGDRDILGVDWIMMPSCSPRLADSLFRLEDVNVKLPFSRTRWESRPDDQGEILKGLLGRWFEVKIFLATMKRDAADIERGEHLHPESVNRLEQIEKELQEIDPDTEYGISRLKNLINEKKSLKRASGIDGGVYQRLFSDADSALTGASPGHEAVVVNWLNDRVVAIQVLQKSIEERISEHVAHVEDAIEKCAAPPVDESEYRSCEERVREAEESLEKAEKRLESRRNRVREMLESPVLEGHASQYDTRAEVEGILIRTIERLEDEKRDLLERQQDANQERNVWEPVLVEWHELLKQPGVALRDWEHCKDAYIASCNVVGVTCNEGERTLENADQTTFDVAIIDEVSKATPPELLLPLMRASRSVLVGDHRQLPPLFQEGMDAESFSDAVDAQEGESEERRTALTRENFRKFEKMVTASLFREHFEKAHDSIKERLEIQFRMHPQIMAMVNHFYEHRLKCGLEYPNYDRNHGITLRDIGGRVIVSPARDDNNELVKKDMSRPVRDIPDVEKQRVVHEGDHVLWVDTTRNLAGKQHREDVDEHDRPLRSNRLEAQLVAHTLCLLDEQGAQVGYTNNNRLQVGVVSFYARQCRLIREEIRKVRPDGKFSCLEVEVNTVIRYQGKEKPVILVSMVRNDGIDRQAMGNTRRRRASSANVARFEFINVAFSRAQELLIVFGARSTCESYNIRLPDMDGGVTTEQPVYKRILDSLDRSARLIPASRFMRVPAQNKNK</sequence>
<dbReference type="Gene3D" id="3.40.50.300">
    <property type="entry name" value="P-loop containing nucleotide triphosphate hydrolases"/>
    <property type="match status" value="3"/>
</dbReference>
<evidence type="ECO:0000256" key="3">
    <source>
        <dbReference type="ARBA" id="ARBA00022801"/>
    </source>
</evidence>
<dbReference type="PANTHER" id="PTHR43788">
    <property type="entry name" value="DNA2/NAM7 HELICASE FAMILY MEMBER"/>
    <property type="match status" value="1"/>
</dbReference>
<comment type="caution">
    <text evidence="9">The sequence shown here is derived from an EMBL/GenBank/DDBJ whole genome shotgun (WGS) entry which is preliminary data.</text>
</comment>
<feature type="domain" description="DNA2/NAM7 helicase helicase" evidence="7">
    <location>
        <begin position="734"/>
        <end position="945"/>
    </location>
</feature>
<evidence type="ECO:0000313" key="9">
    <source>
        <dbReference type="EMBL" id="RRN44363.1"/>
    </source>
</evidence>
<protein>
    <submittedName>
        <fullName evidence="9">DNA helicase</fullName>
    </submittedName>
</protein>
<dbReference type="PANTHER" id="PTHR43788:SF8">
    <property type="entry name" value="DNA-BINDING PROTEIN SMUBP-2"/>
    <property type="match status" value="1"/>
</dbReference>
<evidence type="ECO:0000256" key="6">
    <source>
        <dbReference type="SAM" id="Coils"/>
    </source>
</evidence>
<name>A0A426FNW6_9BURK</name>
<dbReference type="RefSeq" id="WP_125096557.1">
    <property type="nucleotide sequence ID" value="NZ_RRUE01000002.1"/>
</dbReference>
<feature type="coiled-coil region" evidence="6">
    <location>
        <begin position="771"/>
        <end position="805"/>
    </location>
</feature>
<dbReference type="Pfam" id="PF13087">
    <property type="entry name" value="AAA_12"/>
    <property type="match status" value="1"/>
</dbReference>
<gene>
    <name evidence="9" type="ORF">EHV23_13690</name>
</gene>
<feature type="coiled-coil region" evidence="6">
    <location>
        <begin position="539"/>
        <end position="566"/>
    </location>
</feature>
<dbReference type="GO" id="GO:0043139">
    <property type="term" value="F:5'-3' DNA helicase activity"/>
    <property type="evidence" value="ECO:0007669"/>
    <property type="project" value="TreeGrafter"/>
</dbReference>
<evidence type="ECO:0000256" key="2">
    <source>
        <dbReference type="ARBA" id="ARBA00022741"/>
    </source>
</evidence>
<dbReference type="InterPro" id="IPR041677">
    <property type="entry name" value="DNA2/NAM7_AAA_11"/>
</dbReference>
<dbReference type="Proteomes" id="UP000270261">
    <property type="component" value="Unassembled WGS sequence"/>
</dbReference>
<evidence type="ECO:0000259" key="8">
    <source>
        <dbReference type="Pfam" id="PF13087"/>
    </source>
</evidence>
<comment type="similarity">
    <text evidence="1">Belongs to the DNA2/NAM7 helicase family.</text>
</comment>
<keyword evidence="2" id="KW-0547">Nucleotide-binding</keyword>
<dbReference type="InterPro" id="IPR047187">
    <property type="entry name" value="SF1_C_Upf1"/>
</dbReference>
<dbReference type="InterPro" id="IPR027417">
    <property type="entry name" value="P-loop_NTPase"/>
</dbReference>
<feature type="domain" description="DNA2/NAM7 helicase-like C-terminal" evidence="8">
    <location>
        <begin position="987"/>
        <end position="1247"/>
    </location>
</feature>
<accession>A0A426FNW6</accession>
<keyword evidence="5" id="KW-0067">ATP-binding</keyword>